<dbReference type="EMBL" id="PXYW01000029">
    <property type="protein sequence ID" value="PSR32986.1"/>
    <property type="molecule type" value="Genomic_DNA"/>
</dbReference>
<evidence type="ECO:0000313" key="13">
    <source>
        <dbReference type="Proteomes" id="UP000242972"/>
    </source>
</evidence>
<dbReference type="InterPro" id="IPR004431">
    <property type="entry name" value="3-IsopropMal_deHydase_ssu"/>
</dbReference>
<keyword evidence="6 10" id="KW-0432">Leucine biosynthesis</keyword>
<evidence type="ECO:0000256" key="4">
    <source>
        <dbReference type="ARBA" id="ARBA00009845"/>
    </source>
</evidence>
<dbReference type="SUPFAM" id="SSF52016">
    <property type="entry name" value="LeuD/IlvD-like"/>
    <property type="match status" value="1"/>
</dbReference>
<dbReference type="GO" id="GO:0009316">
    <property type="term" value="C:3-isopropylmalate dehydratase complex"/>
    <property type="evidence" value="ECO:0007669"/>
    <property type="project" value="InterPro"/>
</dbReference>
<comment type="subunit">
    <text evidence="5 10">Heterodimer of LeuC and LeuD.</text>
</comment>
<sequence length="202" mass="22594">MKPLTQHRGRAIPLERANVDTDQIIPKQFLKRVERTGFGQFLFFDWRFAEDGSERPDFILNQPQYRHGTILLAGPNFGSGSSREHAPWALQDWGLAAVIAPSFADIFYNNCLKNGLLPIPLAEGDVSRLMDQAKGSEGLWLTIDVAARTVTTDSGEVFSFPLDDYARESLLQGLDDIGRTLVFAPEIDAYENRVKPRVNTLG</sequence>
<dbReference type="InterPro" id="IPR033940">
    <property type="entry name" value="IPMI_Swivel"/>
</dbReference>
<dbReference type="Pfam" id="PF00694">
    <property type="entry name" value="Aconitase_C"/>
    <property type="match status" value="1"/>
</dbReference>
<evidence type="ECO:0000256" key="10">
    <source>
        <dbReference type="HAMAP-Rule" id="MF_01031"/>
    </source>
</evidence>
<feature type="domain" description="Aconitase A/isopropylmalate dehydratase small subunit swivel" evidence="11">
    <location>
        <begin position="1"/>
        <end position="123"/>
    </location>
</feature>
<dbReference type="PANTHER" id="PTHR43345">
    <property type="entry name" value="3-ISOPROPYLMALATE DEHYDRATASE SMALL SUBUNIT 2-RELATED-RELATED"/>
    <property type="match status" value="1"/>
</dbReference>
<evidence type="ECO:0000256" key="3">
    <source>
        <dbReference type="ARBA" id="ARBA00004729"/>
    </source>
</evidence>
<keyword evidence="7 10" id="KW-0028">Amino-acid biosynthesis</keyword>
<dbReference type="NCBIfam" id="TIGR00171">
    <property type="entry name" value="leuD"/>
    <property type="match status" value="1"/>
</dbReference>
<dbReference type="UniPathway" id="UPA00048">
    <property type="reaction ID" value="UER00071"/>
</dbReference>
<dbReference type="EC" id="4.2.1.33" evidence="10"/>
<dbReference type="InterPro" id="IPR050075">
    <property type="entry name" value="LeuD"/>
</dbReference>
<evidence type="ECO:0000256" key="5">
    <source>
        <dbReference type="ARBA" id="ARBA00011271"/>
    </source>
</evidence>
<comment type="pathway">
    <text evidence="3 10">Amino-acid biosynthesis; L-leucine biosynthesis; L-leucine from 3-methyl-2-oxobutanoate: step 2/4.</text>
</comment>
<name>A0A2T2XEU5_9FIRM</name>
<dbReference type="CDD" id="cd01577">
    <property type="entry name" value="IPMI_Swivel"/>
    <property type="match status" value="1"/>
</dbReference>
<keyword evidence="9 10" id="KW-0100">Branched-chain amino acid biosynthesis</keyword>
<evidence type="ECO:0000259" key="11">
    <source>
        <dbReference type="Pfam" id="PF00694"/>
    </source>
</evidence>
<dbReference type="GO" id="GO:0003861">
    <property type="term" value="F:3-isopropylmalate dehydratase activity"/>
    <property type="evidence" value="ECO:0007669"/>
    <property type="project" value="UniProtKB-UniRule"/>
</dbReference>
<accession>A0A2T2XEU5</accession>
<gene>
    <name evidence="10 12" type="primary">leuD</name>
    <name evidence="12" type="ORF">C7B46_12080</name>
</gene>
<dbReference type="GO" id="GO:0009098">
    <property type="term" value="P:L-leucine biosynthetic process"/>
    <property type="evidence" value="ECO:0007669"/>
    <property type="project" value="UniProtKB-UniRule"/>
</dbReference>
<dbReference type="FunFam" id="3.20.19.10:FF:000003">
    <property type="entry name" value="3-isopropylmalate dehydratase small subunit"/>
    <property type="match status" value="1"/>
</dbReference>
<dbReference type="AlphaFoldDB" id="A0A2T2XEU5"/>
<evidence type="ECO:0000256" key="9">
    <source>
        <dbReference type="ARBA" id="ARBA00023304"/>
    </source>
</evidence>
<comment type="function">
    <text evidence="2 10">Catalyzes the isomerization between 2-isopropylmalate and 3-isopropylmalate, via the formation of 2-isopropylmaleate.</text>
</comment>
<dbReference type="HAMAP" id="MF_01031">
    <property type="entry name" value="LeuD_type1"/>
    <property type="match status" value="1"/>
</dbReference>
<keyword evidence="8 10" id="KW-0456">Lyase</keyword>
<evidence type="ECO:0000313" key="12">
    <source>
        <dbReference type="EMBL" id="PSR32986.1"/>
    </source>
</evidence>
<dbReference type="NCBIfam" id="NF002458">
    <property type="entry name" value="PRK01641.1"/>
    <property type="match status" value="1"/>
</dbReference>
<comment type="caution">
    <text evidence="12">The sequence shown here is derived from an EMBL/GenBank/DDBJ whole genome shotgun (WGS) entry which is preliminary data.</text>
</comment>
<dbReference type="InterPro" id="IPR000573">
    <property type="entry name" value="AconitaseA/IPMdHydase_ssu_swvl"/>
</dbReference>
<evidence type="ECO:0000256" key="6">
    <source>
        <dbReference type="ARBA" id="ARBA00022430"/>
    </source>
</evidence>
<comment type="catalytic activity">
    <reaction evidence="1 10">
        <text>(2R,3S)-3-isopropylmalate = (2S)-2-isopropylmalate</text>
        <dbReference type="Rhea" id="RHEA:32287"/>
        <dbReference type="ChEBI" id="CHEBI:1178"/>
        <dbReference type="ChEBI" id="CHEBI:35121"/>
        <dbReference type="EC" id="4.2.1.33"/>
    </reaction>
</comment>
<evidence type="ECO:0000256" key="2">
    <source>
        <dbReference type="ARBA" id="ARBA00002695"/>
    </source>
</evidence>
<dbReference type="Gene3D" id="3.20.19.10">
    <property type="entry name" value="Aconitase, domain 4"/>
    <property type="match status" value="1"/>
</dbReference>
<evidence type="ECO:0000256" key="7">
    <source>
        <dbReference type="ARBA" id="ARBA00022605"/>
    </source>
</evidence>
<reference evidence="12 13" key="1">
    <citation type="journal article" date="2014" name="BMC Genomics">
        <title>Comparison of environmental and isolate Sulfobacillus genomes reveals diverse carbon, sulfur, nitrogen, and hydrogen metabolisms.</title>
        <authorList>
            <person name="Justice N.B."/>
            <person name="Norman A."/>
            <person name="Brown C.T."/>
            <person name="Singh A."/>
            <person name="Thomas B.C."/>
            <person name="Banfield J.F."/>
        </authorList>
    </citation>
    <scope>NUCLEOTIDE SEQUENCE [LARGE SCALE GENOMIC DNA]</scope>
    <source>
        <strain evidence="12">AMDSBA4</strain>
    </source>
</reference>
<dbReference type="Proteomes" id="UP000242972">
    <property type="component" value="Unassembled WGS sequence"/>
</dbReference>
<comment type="similarity">
    <text evidence="4 10">Belongs to the LeuD family. LeuD type 1 subfamily.</text>
</comment>
<dbReference type="InterPro" id="IPR015928">
    <property type="entry name" value="Aconitase/3IPM_dehydase_swvl"/>
</dbReference>
<proteinExistence type="inferred from homology"/>
<organism evidence="12 13">
    <name type="scientific">Sulfobacillus benefaciens</name>
    <dbReference type="NCBI Taxonomy" id="453960"/>
    <lineage>
        <taxon>Bacteria</taxon>
        <taxon>Bacillati</taxon>
        <taxon>Bacillota</taxon>
        <taxon>Clostridia</taxon>
        <taxon>Eubacteriales</taxon>
        <taxon>Clostridiales Family XVII. Incertae Sedis</taxon>
        <taxon>Sulfobacillus</taxon>
    </lineage>
</organism>
<evidence type="ECO:0000256" key="8">
    <source>
        <dbReference type="ARBA" id="ARBA00023239"/>
    </source>
</evidence>
<protein>
    <recommendedName>
        <fullName evidence="10">3-isopropylmalate dehydratase small subunit</fullName>
        <ecNumber evidence="10">4.2.1.33</ecNumber>
    </recommendedName>
    <alternativeName>
        <fullName evidence="10">Alpha-IPM isomerase</fullName>
        <shortName evidence="10">IPMI</shortName>
    </alternativeName>
    <alternativeName>
        <fullName evidence="10">Isopropylmalate isomerase</fullName>
    </alternativeName>
</protein>
<evidence type="ECO:0000256" key="1">
    <source>
        <dbReference type="ARBA" id="ARBA00000491"/>
    </source>
</evidence>
<dbReference type="PANTHER" id="PTHR43345:SF5">
    <property type="entry name" value="3-ISOPROPYLMALATE DEHYDRATASE SMALL SUBUNIT"/>
    <property type="match status" value="1"/>
</dbReference>